<protein>
    <submittedName>
        <fullName evidence="1">Uncharacterized protein</fullName>
    </submittedName>
</protein>
<proteinExistence type="predicted"/>
<organism evidence="1 2">
    <name type="scientific">Catharanthus roseus</name>
    <name type="common">Madagascar periwinkle</name>
    <name type="synonym">Vinca rosea</name>
    <dbReference type="NCBI Taxonomy" id="4058"/>
    <lineage>
        <taxon>Eukaryota</taxon>
        <taxon>Viridiplantae</taxon>
        <taxon>Streptophyta</taxon>
        <taxon>Embryophyta</taxon>
        <taxon>Tracheophyta</taxon>
        <taxon>Spermatophyta</taxon>
        <taxon>Magnoliopsida</taxon>
        <taxon>eudicotyledons</taxon>
        <taxon>Gunneridae</taxon>
        <taxon>Pentapetalae</taxon>
        <taxon>asterids</taxon>
        <taxon>lamiids</taxon>
        <taxon>Gentianales</taxon>
        <taxon>Apocynaceae</taxon>
        <taxon>Rauvolfioideae</taxon>
        <taxon>Vinceae</taxon>
        <taxon>Catharanthinae</taxon>
        <taxon>Catharanthus</taxon>
    </lineage>
</organism>
<keyword evidence="2" id="KW-1185">Reference proteome</keyword>
<sequence>MLRNRSREVACKQTRSSMTDPCSLPSPKQNQTVPISSFLGSPRFFNGFLTRTVSDVENQSSPTSILDRSFSNLNHPFGYENKNLFSLSNTTLENGKHIYEKIDGIGLALIDSLSDEKEDENINKPNSKMVLFGAKLKVQIPSTIPSSSTPFQDSSTPKSPADFGIKTCRNTQFFSSSSFKALKESPQAFSEGLSFSEMELSEEYTCVINHGPNPKTTHIFDDCIVESCCGVGNLSELKREYGLSSSIENHSEQTKFLRFCHTCNNNLGDGKDIYMYRGEKAFCSHECRCQEMLMEKEVKEEEEEEEEEEFRV</sequence>
<evidence type="ECO:0000313" key="2">
    <source>
        <dbReference type="Proteomes" id="UP001060085"/>
    </source>
</evidence>
<accession>A0ACC0C5P1</accession>
<reference evidence="2" key="1">
    <citation type="journal article" date="2023" name="Nat. Plants">
        <title>Single-cell RNA sequencing provides a high-resolution roadmap for understanding the multicellular compartmentation of specialized metabolism.</title>
        <authorList>
            <person name="Sun S."/>
            <person name="Shen X."/>
            <person name="Li Y."/>
            <person name="Li Y."/>
            <person name="Wang S."/>
            <person name="Li R."/>
            <person name="Zhang H."/>
            <person name="Shen G."/>
            <person name="Guo B."/>
            <person name="Wei J."/>
            <person name="Xu J."/>
            <person name="St-Pierre B."/>
            <person name="Chen S."/>
            <person name="Sun C."/>
        </authorList>
    </citation>
    <scope>NUCLEOTIDE SEQUENCE [LARGE SCALE GENOMIC DNA]</scope>
</reference>
<name>A0ACC0C5P1_CATRO</name>
<gene>
    <name evidence="1" type="ORF">M9H77_01478</name>
</gene>
<dbReference type="EMBL" id="CM044701">
    <property type="protein sequence ID" value="KAI5680251.1"/>
    <property type="molecule type" value="Genomic_DNA"/>
</dbReference>
<comment type="caution">
    <text evidence="1">The sequence shown here is derived from an EMBL/GenBank/DDBJ whole genome shotgun (WGS) entry which is preliminary data.</text>
</comment>
<evidence type="ECO:0000313" key="1">
    <source>
        <dbReference type="EMBL" id="KAI5680251.1"/>
    </source>
</evidence>
<dbReference type="Proteomes" id="UP001060085">
    <property type="component" value="Linkage Group LG01"/>
</dbReference>